<proteinExistence type="predicted"/>
<dbReference type="AlphaFoldDB" id="A0A4C1ZU48"/>
<organism evidence="1 2">
    <name type="scientific">Eumeta variegata</name>
    <name type="common">Bagworm moth</name>
    <name type="synonym">Eumeta japonica</name>
    <dbReference type="NCBI Taxonomy" id="151549"/>
    <lineage>
        <taxon>Eukaryota</taxon>
        <taxon>Metazoa</taxon>
        <taxon>Ecdysozoa</taxon>
        <taxon>Arthropoda</taxon>
        <taxon>Hexapoda</taxon>
        <taxon>Insecta</taxon>
        <taxon>Pterygota</taxon>
        <taxon>Neoptera</taxon>
        <taxon>Endopterygota</taxon>
        <taxon>Lepidoptera</taxon>
        <taxon>Glossata</taxon>
        <taxon>Ditrysia</taxon>
        <taxon>Tineoidea</taxon>
        <taxon>Psychidae</taxon>
        <taxon>Oiketicinae</taxon>
        <taxon>Eumeta</taxon>
    </lineage>
</organism>
<gene>
    <name evidence="1" type="ORF">EVAR_68771_1</name>
</gene>
<name>A0A4C1ZU48_EUMVA</name>
<dbReference type="EMBL" id="BGZK01002151">
    <property type="protein sequence ID" value="GBP91208.1"/>
    <property type="molecule type" value="Genomic_DNA"/>
</dbReference>
<protein>
    <submittedName>
        <fullName evidence="1">Uncharacterized protein</fullName>
    </submittedName>
</protein>
<evidence type="ECO:0000313" key="2">
    <source>
        <dbReference type="Proteomes" id="UP000299102"/>
    </source>
</evidence>
<sequence length="118" mass="12853">MPCDKIGNDGLVVRSVVLEPEDTQFKFQQAKTAQHFTAFENYSLCISESNLGLSRTSSLDDGLHLYCLRACHDRSPPLFIQHMLFCNLLTSIAASLVALTSTVESSTTHAAISLFASG</sequence>
<evidence type="ECO:0000313" key="1">
    <source>
        <dbReference type="EMBL" id="GBP91208.1"/>
    </source>
</evidence>
<accession>A0A4C1ZU48</accession>
<dbReference type="Proteomes" id="UP000299102">
    <property type="component" value="Unassembled WGS sequence"/>
</dbReference>
<comment type="caution">
    <text evidence="1">The sequence shown here is derived from an EMBL/GenBank/DDBJ whole genome shotgun (WGS) entry which is preliminary data.</text>
</comment>
<reference evidence="1 2" key="1">
    <citation type="journal article" date="2019" name="Commun. Biol.">
        <title>The bagworm genome reveals a unique fibroin gene that provides high tensile strength.</title>
        <authorList>
            <person name="Kono N."/>
            <person name="Nakamura H."/>
            <person name="Ohtoshi R."/>
            <person name="Tomita M."/>
            <person name="Numata K."/>
            <person name="Arakawa K."/>
        </authorList>
    </citation>
    <scope>NUCLEOTIDE SEQUENCE [LARGE SCALE GENOMIC DNA]</scope>
</reference>
<keyword evidence="2" id="KW-1185">Reference proteome</keyword>